<sequence>MRTEASRQAGDFAHITNAPVAAFYGLMPPACPGLPLDCCLITIFALTPGPLP</sequence>
<keyword evidence="2" id="KW-1185">Reference proteome</keyword>
<dbReference type="STRING" id="68895.RR42_s2187"/>
<evidence type="ECO:0000313" key="1">
    <source>
        <dbReference type="EMBL" id="AJG23769.1"/>
    </source>
</evidence>
<protein>
    <submittedName>
        <fullName evidence="1">Uncharacterized protein</fullName>
    </submittedName>
</protein>
<dbReference type="AlphaFoldDB" id="A0A0C4YNW1"/>
<organism evidence="1 2">
    <name type="scientific">Cupriavidus basilensis</name>
    <dbReference type="NCBI Taxonomy" id="68895"/>
    <lineage>
        <taxon>Bacteria</taxon>
        <taxon>Pseudomonadati</taxon>
        <taxon>Pseudomonadota</taxon>
        <taxon>Betaproteobacteria</taxon>
        <taxon>Burkholderiales</taxon>
        <taxon>Burkholderiaceae</taxon>
        <taxon>Cupriavidus</taxon>
    </lineage>
</organism>
<proteinExistence type="predicted"/>
<reference evidence="1 2" key="1">
    <citation type="journal article" date="2015" name="Genome Announc.">
        <title>Complete Genome Sequence of Cupriavidus basilensis 4G11, Isolated from the Oak Ridge Field Research Center Site.</title>
        <authorList>
            <person name="Ray J."/>
            <person name="Waters R.J."/>
            <person name="Skerker J.M."/>
            <person name="Kuehl J.V."/>
            <person name="Price M.N."/>
            <person name="Huang J."/>
            <person name="Chakraborty R."/>
            <person name="Arkin A.P."/>
            <person name="Deutschbauer A."/>
        </authorList>
    </citation>
    <scope>NUCLEOTIDE SEQUENCE [LARGE SCALE GENOMIC DNA]</scope>
    <source>
        <strain evidence="1">4G11</strain>
    </source>
</reference>
<dbReference type="EMBL" id="CP010537">
    <property type="protein sequence ID" value="AJG23769.1"/>
    <property type="molecule type" value="Genomic_DNA"/>
</dbReference>
<dbReference type="Proteomes" id="UP000031843">
    <property type="component" value="Chromosome secondary"/>
</dbReference>
<dbReference type="KEGG" id="cbw:RR42_s2187"/>
<evidence type="ECO:0000313" key="2">
    <source>
        <dbReference type="Proteomes" id="UP000031843"/>
    </source>
</evidence>
<accession>A0A0C4YNW1</accession>
<gene>
    <name evidence="1" type="ORF">RR42_s2187</name>
</gene>
<name>A0A0C4YNW1_9BURK</name>